<organism evidence="3 4">
    <name type="scientific">Stichopus japonicus</name>
    <name type="common">Sea cucumber</name>
    <dbReference type="NCBI Taxonomy" id="307972"/>
    <lineage>
        <taxon>Eukaryota</taxon>
        <taxon>Metazoa</taxon>
        <taxon>Echinodermata</taxon>
        <taxon>Eleutherozoa</taxon>
        <taxon>Echinozoa</taxon>
        <taxon>Holothuroidea</taxon>
        <taxon>Aspidochirotacea</taxon>
        <taxon>Aspidochirotida</taxon>
        <taxon>Stichopodidae</taxon>
        <taxon>Apostichopus</taxon>
    </lineage>
</organism>
<dbReference type="GO" id="GO:0006396">
    <property type="term" value="P:RNA processing"/>
    <property type="evidence" value="ECO:0007669"/>
    <property type="project" value="InterPro"/>
</dbReference>
<name>A0A2G8JRF0_STIJA</name>
<comment type="caution">
    <text evidence="3">The sequence shown here is derived from an EMBL/GenBank/DDBJ whole genome shotgun (WGS) entry which is preliminary data.</text>
</comment>
<evidence type="ECO:0000313" key="3">
    <source>
        <dbReference type="EMBL" id="PIK38344.1"/>
    </source>
</evidence>
<dbReference type="GO" id="GO:0005730">
    <property type="term" value="C:nucleolus"/>
    <property type="evidence" value="ECO:0007669"/>
    <property type="project" value="TreeGrafter"/>
</dbReference>
<evidence type="ECO:0000256" key="1">
    <source>
        <dbReference type="SAM" id="MobiDB-lite"/>
    </source>
</evidence>
<feature type="compositionally biased region" description="Basic and acidic residues" evidence="1">
    <location>
        <begin position="1"/>
        <end position="14"/>
    </location>
</feature>
<dbReference type="GO" id="GO:0003726">
    <property type="term" value="F:double-stranded RNA adenosine deaminase activity"/>
    <property type="evidence" value="ECO:0007669"/>
    <property type="project" value="TreeGrafter"/>
</dbReference>
<feature type="compositionally biased region" description="Basic and acidic residues" evidence="1">
    <location>
        <begin position="25"/>
        <end position="38"/>
    </location>
</feature>
<dbReference type="Proteomes" id="UP000230750">
    <property type="component" value="Unassembled WGS sequence"/>
</dbReference>
<dbReference type="InterPro" id="IPR002466">
    <property type="entry name" value="A_deamin"/>
</dbReference>
<dbReference type="PANTHER" id="PTHR10910">
    <property type="entry name" value="EUKARYOTE SPECIFIC DSRNA BINDING PROTEIN"/>
    <property type="match status" value="1"/>
</dbReference>
<protein>
    <submittedName>
        <fullName evidence="3">Putative adenosine deaminase domain-containing protein 1-like</fullName>
    </submittedName>
</protein>
<dbReference type="STRING" id="307972.A0A2G8JRF0"/>
<evidence type="ECO:0000259" key="2">
    <source>
        <dbReference type="PROSITE" id="PS50141"/>
    </source>
</evidence>
<dbReference type="GO" id="GO:0005737">
    <property type="term" value="C:cytoplasm"/>
    <property type="evidence" value="ECO:0007669"/>
    <property type="project" value="TreeGrafter"/>
</dbReference>
<proteinExistence type="predicted"/>
<keyword evidence="4" id="KW-1185">Reference proteome</keyword>
<dbReference type="PANTHER" id="PTHR10910:SF145">
    <property type="entry name" value="DOUBLE-STRANDED RNA-SPECIFIC ADENOSINE DEAMINASE-LIKE"/>
    <property type="match status" value="1"/>
</dbReference>
<dbReference type="SMART" id="SM00552">
    <property type="entry name" value="ADEAMc"/>
    <property type="match status" value="1"/>
</dbReference>
<dbReference type="PROSITE" id="PS50141">
    <property type="entry name" value="A_DEAMIN_EDITASE"/>
    <property type="match status" value="1"/>
</dbReference>
<sequence>MLGRESVEEKEQVWGRRSGSGESGSGEKERVGEKEQVEREVVGEGECCGRGRYLYRELKHFLDGQPSIFIKSQSFIISLREGVKFHLYMNAAPKGDASRFLSPDDDTELISERDLLLITEGHHYPDMAIDSSNGCLTTLSNTAAATFQEIRQQGVAKVMTGSDKLMRWNCIGIQGALLGHIIEPLYISTLVLGSGFHHGQLSRAIAARVDKAIFVNIANFYLNFPKMGRTSRRVPVEPSKQPKLSLNWSLGDKSYEVVESDSGRITDSSPFKSGATKASRICKAAFFSRFRGMCNKVNRPDLLEHETYMDLKLQNRNYNSAKRMLLRHLDIKGYGQWSKLPNEMGSFSK</sequence>
<dbReference type="AlphaFoldDB" id="A0A2G8JRF0"/>
<dbReference type="EMBL" id="MRZV01001370">
    <property type="protein sequence ID" value="PIK38344.1"/>
    <property type="molecule type" value="Genomic_DNA"/>
</dbReference>
<dbReference type="GO" id="GO:0006382">
    <property type="term" value="P:adenosine to inosine editing"/>
    <property type="evidence" value="ECO:0007669"/>
    <property type="project" value="TreeGrafter"/>
</dbReference>
<gene>
    <name evidence="3" type="ORF">BSL78_24818</name>
</gene>
<dbReference type="GO" id="GO:0003725">
    <property type="term" value="F:double-stranded RNA binding"/>
    <property type="evidence" value="ECO:0007669"/>
    <property type="project" value="TreeGrafter"/>
</dbReference>
<dbReference type="GO" id="GO:0008251">
    <property type="term" value="F:tRNA-specific adenosine deaminase activity"/>
    <property type="evidence" value="ECO:0007669"/>
    <property type="project" value="TreeGrafter"/>
</dbReference>
<dbReference type="Pfam" id="PF02137">
    <property type="entry name" value="A_deamin"/>
    <property type="match status" value="1"/>
</dbReference>
<reference evidence="3 4" key="1">
    <citation type="journal article" date="2017" name="PLoS Biol.">
        <title>The sea cucumber genome provides insights into morphological evolution and visceral regeneration.</title>
        <authorList>
            <person name="Zhang X."/>
            <person name="Sun L."/>
            <person name="Yuan J."/>
            <person name="Sun Y."/>
            <person name="Gao Y."/>
            <person name="Zhang L."/>
            <person name="Li S."/>
            <person name="Dai H."/>
            <person name="Hamel J.F."/>
            <person name="Liu C."/>
            <person name="Yu Y."/>
            <person name="Liu S."/>
            <person name="Lin W."/>
            <person name="Guo K."/>
            <person name="Jin S."/>
            <person name="Xu P."/>
            <person name="Storey K.B."/>
            <person name="Huan P."/>
            <person name="Zhang T."/>
            <person name="Zhou Y."/>
            <person name="Zhang J."/>
            <person name="Lin C."/>
            <person name="Li X."/>
            <person name="Xing L."/>
            <person name="Huo D."/>
            <person name="Sun M."/>
            <person name="Wang L."/>
            <person name="Mercier A."/>
            <person name="Li F."/>
            <person name="Yang H."/>
            <person name="Xiang J."/>
        </authorList>
    </citation>
    <scope>NUCLEOTIDE SEQUENCE [LARGE SCALE GENOMIC DNA]</scope>
    <source>
        <strain evidence="3">Shaxun</strain>
        <tissue evidence="3">Muscle</tissue>
    </source>
</reference>
<dbReference type="OrthoDB" id="10268011at2759"/>
<feature type="domain" description="A to I editase" evidence="2">
    <location>
        <begin position="52"/>
        <end position="347"/>
    </location>
</feature>
<accession>A0A2G8JRF0</accession>
<feature type="region of interest" description="Disordered" evidence="1">
    <location>
        <begin position="1"/>
        <end position="38"/>
    </location>
</feature>
<evidence type="ECO:0000313" key="4">
    <source>
        <dbReference type="Proteomes" id="UP000230750"/>
    </source>
</evidence>